<comment type="pathway">
    <text evidence="1">Cofactor biosynthesis; molybdopterin biosynthesis.</text>
</comment>
<dbReference type="AlphaFoldDB" id="C5BT53"/>
<dbReference type="eggNOG" id="COG0476">
    <property type="taxonomic scope" value="Bacteria"/>
</dbReference>
<dbReference type="KEGG" id="ttu:TERTU_3905"/>
<comment type="function">
    <text evidence="7">Catalyzes the adenylation by ATP of the carboxyl group of the C-terminal glycine of sulfur carrier protein MoaD.</text>
</comment>
<evidence type="ECO:0000256" key="9">
    <source>
        <dbReference type="ARBA" id="ARBA00066884"/>
    </source>
</evidence>
<dbReference type="FunFam" id="3.40.50.720:FF:000033">
    <property type="entry name" value="Adenylyltransferase and sulfurtransferase MOCS3"/>
    <property type="match status" value="1"/>
</dbReference>
<dbReference type="Pfam" id="PF00899">
    <property type="entry name" value="ThiF"/>
    <property type="match status" value="1"/>
</dbReference>
<dbReference type="eggNOG" id="COG0607">
    <property type="taxonomic scope" value="Bacteria"/>
</dbReference>
<dbReference type="EMBL" id="CP001614">
    <property type="protein sequence ID" value="ACR12962.1"/>
    <property type="molecule type" value="Genomic_DNA"/>
</dbReference>
<dbReference type="STRING" id="377629.TERTU_3905"/>
<dbReference type="InterPro" id="IPR001763">
    <property type="entry name" value="Rhodanese-like_dom"/>
</dbReference>
<dbReference type="InterPro" id="IPR035985">
    <property type="entry name" value="Ubiquitin-activating_enz"/>
</dbReference>
<dbReference type="Proteomes" id="UP000009080">
    <property type="component" value="Chromosome"/>
</dbReference>
<dbReference type="HOGENOM" id="CLU_013325_1_2_6"/>
<evidence type="ECO:0000256" key="7">
    <source>
        <dbReference type="ARBA" id="ARBA00055169"/>
    </source>
</evidence>
<name>C5BT53_TERTT</name>
<keyword evidence="16" id="KW-1185">Reference proteome</keyword>
<protein>
    <recommendedName>
        <fullName evidence="10">Molybdopterin-synthase adenylyltransferase</fullName>
        <ecNumber evidence="9">2.7.7.80</ecNumber>
    </recommendedName>
    <alternativeName>
        <fullName evidence="13">MoaD protein adenylase</fullName>
    </alternativeName>
    <alternativeName>
        <fullName evidence="11">Molybdopterin-converting factor subunit 1 adenylase</fullName>
    </alternativeName>
    <alternativeName>
        <fullName evidence="12">Sulfur carrier protein MoaD adenylyltransferase</fullName>
    </alternativeName>
</protein>
<proteinExistence type="inferred from homology"/>
<dbReference type="Gene3D" id="3.40.50.720">
    <property type="entry name" value="NAD(P)-binding Rossmann-like Domain"/>
    <property type="match status" value="1"/>
</dbReference>
<evidence type="ECO:0000256" key="5">
    <source>
        <dbReference type="ARBA" id="ARBA00022840"/>
    </source>
</evidence>
<sequence>MAKIIVPDRVAKIVKLDTNEFDVPAANTVEDALVAVCEQVDALKAHFFHPNGEFKNHFMLVINDEHGSLSQSVASDSTVEILLATSGGIDLTPAELSKEEVERYSRHLLLPNVGRKGQGRLKAARVLIIGTGGLGSPIALYLAAAGVGTLGLIDFDVVEESNLQRQIVHGHTTIGELKVESAKTRLLDINKHLNIQTHTCALSPDNAFDIIADYDLVIDGSDNFATRYLVNDACVLLEKPLVSGSIHQFDGQISVFNHDGGPCYRCVFPESPPAELAPNCSAGGVIGVLPGVVGTIQATEAVKILLDMGESLAGKLLRFDALGMNFRSVKVKKDPHCKACANKEAIKQFTYTPQTCSDSSSELTMLTEHNYIQTTDLAHMMQDPAMMQDSVLLDVRDMQELEICVLPEVINIPLGELEDQLFRLDKSQTHYIICLAGRRAERAADLMLKHGFSKVYVLREGMVGWTRDIDTSMPIY</sequence>
<evidence type="ECO:0000256" key="3">
    <source>
        <dbReference type="ARBA" id="ARBA00022679"/>
    </source>
</evidence>
<comment type="catalytic activity">
    <reaction evidence="6">
        <text>[molybdopterin-synthase sulfur-carrier protein]-C-terminal Gly-Gly + ATP + H(+) = [molybdopterin-synthase sulfur-carrier protein]-C-terminal Gly-Gly-AMP + diphosphate</text>
        <dbReference type="Rhea" id="RHEA:43616"/>
        <dbReference type="Rhea" id="RHEA-COMP:12159"/>
        <dbReference type="Rhea" id="RHEA-COMP:12202"/>
        <dbReference type="ChEBI" id="CHEBI:15378"/>
        <dbReference type="ChEBI" id="CHEBI:30616"/>
        <dbReference type="ChEBI" id="CHEBI:33019"/>
        <dbReference type="ChEBI" id="CHEBI:90618"/>
        <dbReference type="ChEBI" id="CHEBI:90778"/>
        <dbReference type="EC" id="2.7.7.80"/>
    </reaction>
</comment>
<dbReference type="RefSeq" id="WP_015819075.1">
    <property type="nucleotide sequence ID" value="NC_012997.1"/>
</dbReference>
<dbReference type="GO" id="GO:0008641">
    <property type="term" value="F:ubiquitin-like modifier activating enzyme activity"/>
    <property type="evidence" value="ECO:0007669"/>
    <property type="project" value="InterPro"/>
</dbReference>
<dbReference type="NCBIfam" id="NF004281">
    <property type="entry name" value="PRK05690.1"/>
    <property type="match status" value="1"/>
</dbReference>
<dbReference type="SUPFAM" id="SSF54285">
    <property type="entry name" value="MoaD/ThiS"/>
    <property type="match status" value="1"/>
</dbReference>
<evidence type="ECO:0000256" key="6">
    <source>
        <dbReference type="ARBA" id="ARBA00052218"/>
    </source>
</evidence>
<dbReference type="InterPro" id="IPR016155">
    <property type="entry name" value="Mopterin_synth/thiamin_S_b"/>
</dbReference>
<evidence type="ECO:0000259" key="14">
    <source>
        <dbReference type="PROSITE" id="PS50206"/>
    </source>
</evidence>
<keyword evidence="3" id="KW-0808">Transferase</keyword>
<dbReference type="SMART" id="SM00450">
    <property type="entry name" value="RHOD"/>
    <property type="match status" value="1"/>
</dbReference>
<evidence type="ECO:0000256" key="2">
    <source>
        <dbReference type="ARBA" id="ARBA00009919"/>
    </source>
</evidence>
<dbReference type="GO" id="GO:0005829">
    <property type="term" value="C:cytosol"/>
    <property type="evidence" value="ECO:0007669"/>
    <property type="project" value="TreeGrafter"/>
</dbReference>
<evidence type="ECO:0000256" key="10">
    <source>
        <dbReference type="ARBA" id="ARBA00073635"/>
    </source>
</evidence>
<dbReference type="GO" id="GO:0005524">
    <property type="term" value="F:ATP binding"/>
    <property type="evidence" value="ECO:0007669"/>
    <property type="project" value="UniProtKB-KW"/>
</dbReference>
<dbReference type="Gene3D" id="3.40.250.10">
    <property type="entry name" value="Rhodanese-like domain"/>
    <property type="match status" value="1"/>
</dbReference>
<keyword evidence="5" id="KW-0067">ATP-binding</keyword>
<comment type="similarity">
    <text evidence="2">Belongs to the HesA/MoeB/ThiF family.</text>
</comment>
<comment type="subunit">
    <text evidence="8">Homodimer. Forms a stable heterotetrameric complex of 2 MoeB and 2 MoaD during adenylation of MoaD.</text>
</comment>
<accession>C5BT53</accession>
<dbReference type="GO" id="GO:0008146">
    <property type="term" value="F:sulfotransferase activity"/>
    <property type="evidence" value="ECO:0007669"/>
    <property type="project" value="TreeGrafter"/>
</dbReference>
<reference evidence="15 16" key="1">
    <citation type="journal article" date="2009" name="PLoS ONE">
        <title>The complete genome of Teredinibacter turnerae T7901: an intracellular endosymbiont of marine wood-boring bivalves (shipworms).</title>
        <authorList>
            <person name="Yang J.C."/>
            <person name="Madupu R."/>
            <person name="Durkin A.S."/>
            <person name="Ekborg N.A."/>
            <person name="Pedamallu C.S."/>
            <person name="Hostetler J.B."/>
            <person name="Radune D."/>
            <person name="Toms B.S."/>
            <person name="Henrissat B."/>
            <person name="Coutinho P.M."/>
            <person name="Schwarz S."/>
            <person name="Field L."/>
            <person name="Trindade-Silva A.E."/>
            <person name="Soares C.A.G."/>
            <person name="Elshahawi S."/>
            <person name="Hanora A."/>
            <person name="Schmidt E.W."/>
            <person name="Haygood M.G."/>
            <person name="Posfai J."/>
            <person name="Benner J."/>
            <person name="Madinger C."/>
            <person name="Nove J."/>
            <person name="Anton B."/>
            <person name="Chaudhary K."/>
            <person name="Foster J."/>
            <person name="Holman A."/>
            <person name="Kumar S."/>
            <person name="Lessard P.A."/>
            <person name="Luyten Y.A."/>
            <person name="Slatko B."/>
            <person name="Wood N."/>
            <person name="Wu B."/>
            <person name="Teplitski M."/>
            <person name="Mougous J.D."/>
            <person name="Ward N."/>
            <person name="Eisen J.A."/>
            <person name="Badger J.H."/>
            <person name="Distel D.L."/>
        </authorList>
    </citation>
    <scope>NUCLEOTIDE SEQUENCE [LARGE SCALE GENOMIC DNA]</scope>
    <source>
        <strain evidence="16">ATCC 39867 / T7901</strain>
    </source>
</reference>
<dbReference type="SUPFAM" id="SSF69572">
    <property type="entry name" value="Activating enzymes of the ubiquitin-like proteins"/>
    <property type="match status" value="1"/>
</dbReference>
<dbReference type="GO" id="GO:0061605">
    <property type="term" value="F:molybdopterin-synthase adenylyltransferase activity"/>
    <property type="evidence" value="ECO:0007669"/>
    <property type="project" value="UniProtKB-EC"/>
</dbReference>
<dbReference type="PROSITE" id="PS50206">
    <property type="entry name" value="RHODANESE_3"/>
    <property type="match status" value="1"/>
</dbReference>
<dbReference type="GO" id="GO:0004792">
    <property type="term" value="F:thiosulfate-cyanide sulfurtransferase activity"/>
    <property type="evidence" value="ECO:0007669"/>
    <property type="project" value="TreeGrafter"/>
</dbReference>
<evidence type="ECO:0000313" key="16">
    <source>
        <dbReference type="Proteomes" id="UP000009080"/>
    </source>
</evidence>
<organism evidence="15 16">
    <name type="scientific">Teredinibacter turnerae (strain ATCC 39867 / T7901)</name>
    <dbReference type="NCBI Taxonomy" id="377629"/>
    <lineage>
        <taxon>Bacteria</taxon>
        <taxon>Pseudomonadati</taxon>
        <taxon>Pseudomonadota</taxon>
        <taxon>Gammaproteobacteria</taxon>
        <taxon>Cellvibrionales</taxon>
        <taxon>Cellvibrionaceae</taxon>
        <taxon>Teredinibacter</taxon>
    </lineage>
</organism>
<evidence type="ECO:0000256" key="11">
    <source>
        <dbReference type="ARBA" id="ARBA00075110"/>
    </source>
</evidence>
<evidence type="ECO:0000256" key="4">
    <source>
        <dbReference type="ARBA" id="ARBA00022741"/>
    </source>
</evidence>
<evidence type="ECO:0000256" key="8">
    <source>
        <dbReference type="ARBA" id="ARBA00063809"/>
    </source>
</evidence>
<dbReference type="CDD" id="cd00158">
    <property type="entry name" value="RHOD"/>
    <property type="match status" value="1"/>
</dbReference>
<evidence type="ECO:0000256" key="1">
    <source>
        <dbReference type="ARBA" id="ARBA00005046"/>
    </source>
</evidence>
<dbReference type="PANTHER" id="PTHR10953">
    <property type="entry name" value="UBIQUITIN-ACTIVATING ENZYME E1"/>
    <property type="match status" value="1"/>
</dbReference>
<feature type="domain" description="Rhodanese" evidence="14">
    <location>
        <begin position="386"/>
        <end position="474"/>
    </location>
</feature>
<dbReference type="InterPro" id="IPR000594">
    <property type="entry name" value="ThiF_NAD_FAD-bd"/>
</dbReference>
<evidence type="ECO:0000256" key="13">
    <source>
        <dbReference type="ARBA" id="ARBA00078531"/>
    </source>
</evidence>
<dbReference type="PANTHER" id="PTHR10953:SF102">
    <property type="entry name" value="ADENYLYLTRANSFERASE AND SULFURTRANSFERASE MOCS3"/>
    <property type="match status" value="1"/>
</dbReference>
<evidence type="ECO:0000256" key="12">
    <source>
        <dbReference type="ARBA" id="ARBA00075328"/>
    </source>
</evidence>
<dbReference type="EC" id="2.7.7.80" evidence="9"/>
<evidence type="ECO:0000313" key="15">
    <source>
        <dbReference type="EMBL" id="ACR12962.1"/>
    </source>
</evidence>
<dbReference type="CDD" id="cd00757">
    <property type="entry name" value="ThiF_MoeB_HesA_family"/>
    <property type="match status" value="1"/>
</dbReference>
<dbReference type="Pfam" id="PF00581">
    <property type="entry name" value="Rhodanese"/>
    <property type="match status" value="1"/>
</dbReference>
<keyword evidence="4" id="KW-0547">Nucleotide-binding</keyword>
<dbReference type="InterPro" id="IPR012675">
    <property type="entry name" value="Beta-grasp_dom_sf"/>
</dbReference>
<gene>
    <name evidence="15" type="ordered locus">TERTU_3905</name>
</gene>
<dbReference type="InterPro" id="IPR045886">
    <property type="entry name" value="ThiF/MoeB/HesA"/>
</dbReference>
<dbReference type="Gene3D" id="3.10.20.30">
    <property type="match status" value="1"/>
</dbReference>
<dbReference type="InterPro" id="IPR036873">
    <property type="entry name" value="Rhodanese-like_dom_sf"/>
</dbReference>